<protein>
    <recommendedName>
        <fullName evidence="2">B box-type domain-containing protein</fullName>
    </recommendedName>
</protein>
<dbReference type="Gene3D" id="3.30.160.60">
    <property type="entry name" value="Classic Zinc Finger"/>
    <property type="match status" value="1"/>
</dbReference>
<dbReference type="HOGENOM" id="CLU_2456951_0_0_1"/>
<dbReference type="InParanoid" id="K1PVF4"/>
<dbReference type="AlphaFoldDB" id="K1PVF4"/>
<gene>
    <name evidence="1" type="ORF">CGI_10015218</name>
</gene>
<dbReference type="EMBL" id="JH817541">
    <property type="protein sequence ID" value="EKC25718.1"/>
    <property type="molecule type" value="Genomic_DNA"/>
</dbReference>
<organism evidence="1">
    <name type="scientific">Magallana gigas</name>
    <name type="common">Pacific oyster</name>
    <name type="synonym">Crassostrea gigas</name>
    <dbReference type="NCBI Taxonomy" id="29159"/>
    <lineage>
        <taxon>Eukaryota</taxon>
        <taxon>Metazoa</taxon>
        <taxon>Spiralia</taxon>
        <taxon>Lophotrochozoa</taxon>
        <taxon>Mollusca</taxon>
        <taxon>Bivalvia</taxon>
        <taxon>Autobranchia</taxon>
        <taxon>Pteriomorphia</taxon>
        <taxon>Ostreida</taxon>
        <taxon>Ostreoidea</taxon>
        <taxon>Ostreidae</taxon>
        <taxon>Magallana</taxon>
    </lineage>
</organism>
<evidence type="ECO:0008006" key="2">
    <source>
        <dbReference type="Google" id="ProtNLM"/>
    </source>
</evidence>
<reference evidence="1" key="1">
    <citation type="journal article" date="2012" name="Nature">
        <title>The oyster genome reveals stress adaptation and complexity of shell formation.</title>
        <authorList>
            <person name="Zhang G."/>
            <person name="Fang X."/>
            <person name="Guo X."/>
            <person name="Li L."/>
            <person name="Luo R."/>
            <person name="Xu F."/>
            <person name="Yang P."/>
            <person name="Zhang L."/>
            <person name="Wang X."/>
            <person name="Qi H."/>
            <person name="Xiong Z."/>
            <person name="Que H."/>
            <person name="Xie Y."/>
            <person name="Holland P.W."/>
            <person name="Paps J."/>
            <person name="Zhu Y."/>
            <person name="Wu F."/>
            <person name="Chen Y."/>
            <person name="Wang J."/>
            <person name="Peng C."/>
            <person name="Meng J."/>
            <person name="Yang L."/>
            <person name="Liu J."/>
            <person name="Wen B."/>
            <person name="Zhang N."/>
            <person name="Huang Z."/>
            <person name="Zhu Q."/>
            <person name="Feng Y."/>
            <person name="Mount A."/>
            <person name="Hedgecock D."/>
            <person name="Xu Z."/>
            <person name="Liu Y."/>
            <person name="Domazet-Loso T."/>
            <person name="Du Y."/>
            <person name="Sun X."/>
            <person name="Zhang S."/>
            <person name="Liu B."/>
            <person name="Cheng P."/>
            <person name="Jiang X."/>
            <person name="Li J."/>
            <person name="Fan D."/>
            <person name="Wang W."/>
            <person name="Fu W."/>
            <person name="Wang T."/>
            <person name="Wang B."/>
            <person name="Zhang J."/>
            <person name="Peng Z."/>
            <person name="Li Y."/>
            <person name="Li N."/>
            <person name="Wang J."/>
            <person name="Chen M."/>
            <person name="He Y."/>
            <person name="Tan F."/>
            <person name="Song X."/>
            <person name="Zheng Q."/>
            <person name="Huang R."/>
            <person name="Yang H."/>
            <person name="Du X."/>
            <person name="Chen L."/>
            <person name="Yang M."/>
            <person name="Gaffney P.M."/>
            <person name="Wang S."/>
            <person name="Luo L."/>
            <person name="She Z."/>
            <person name="Ming Y."/>
            <person name="Huang W."/>
            <person name="Zhang S."/>
            <person name="Huang B."/>
            <person name="Zhang Y."/>
            <person name="Qu T."/>
            <person name="Ni P."/>
            <person name="Miao G."/>
            <person name="Wang J."/>
            <person name="Wang Q."/>
            <person name="Steinberg C.E."/>
            <person name="Wang H."/>
            <person name="Li N."/>
            <person name="Qian L."/>
            <person name="Zhang G."/>
            <person name="Li Y."/>
            <person name="Yang H."/>
            <person name="Liu X."/>
            <person name="Wang J."/>
            <person name="Yin Y."/>
            <person name="Wang J."/>
        </authorList>
    </citation>
    <scope>NUCLEOTIDE SEQUENCE [LARGE SCALE GENOMIC DNA]</scope>
    <source>
        <strain evidence="1">05x7-T-G4-1.051#20</strain>
    </source>
</reference>
<name>K1PVF4_MAGGI</name>
<sequence length="89" mass="10237">MRLKLFMIFTFPVKKTASELEECGSFVCSSCMASDQHKGHSFVEVTEVYKTKKDVIEKERKEYENLISPKYEKIVLDLENQLANLDGGI</sequence>
<proteinExistence type="predicted"/>
<evidence type="ECO:0000313" key="1">
    <source>
        <dbReference type="EMBL" id="EKC25718.1"/>
    </source>
</evidence>
<dbReference type="SUPFAM" id="SSF57845">
    <property type="entry name" value="B-box zinc-binding domain"/>
    <property type="match status" value="1"/>
</dbReference>
<accession>K1PVF4</accession>